<evidence type="ECO:0000256" key="1">
    <source>
        <dbReference type="ARBA" id="ARBA00004141"/>
    </source>
</evidence>
<evidence type="ECO:0000313" key="8">
    <source>
        <dbReference type="Proteomes" id="UP000325755"/>
    </source>
</evidence>
<dbReference type="EMBL" id="CP044205">
    <property type="protein sequence ID" value="QFY41972.1"/>
    <property type="molecule type" value="Genomic_DNA"/>
</dbReference>
<gene>
    <name evidence="7" type="ORF">F6R98_04455</name>
</gene>
<evidence type="ECO:0000313" key="7">
    <source>
        <dbReference type="EMBL" id="QFY41972.1"/>
    </source>
</evidence>
<dbReference type="AlphaFoldDB" id="A0A5Q0BFS6"/>
<dbReference type="FunCoup" id="A0A5Q0BFS6">
    <property type="interactions" value="289"/>
</dbReference>
<dbReference type="PANTHER" id="PTHR43461:SF1">
    <property type="entry name" value="TRANSMEMBRANE PROTEIN 256"/>
    <property type="match status" value="1"/>
</dbReference>
<name>A0A5Q0BFS6_9GAMM</name>
<comment type="subcellular location">
    <subcellularLocation>
        <location evidence="1">Membrane</location>
        <topology evidence="1">Multi-pass membrane protein</topology>
    </subcellularLocation>
</comment>
<dbReference type="PANTHER" id="PTHR43461">
    <property type="entry name" value="TRANSMEMBRANE PROTEIN 256"/>
    <property type="match status" value="1"/>
</dbReference>
<sequence>MFRAFLLLGSISAFLAVALGAIGAHAFRSQLSEYSLSIYQTAVQYQFLHAFGLILIALLSATRPSSRILCWSGSLMVIGILLFSGSLYTLSITADKFYAIFTPMGGIAFLCAWMLLGIHAWRLR</sequence>
<keyword evidence="5 6" id="KW-0472">Membrane</keyword>
<dbReference type="Proteomes" id="UP000325755">
    <property type="component" value="Chromosome"/>
</dbReference>
<keyword evidence="3 6" id="KW-0812">Transmembrane</keyword>
<evidence type="ECO:0000256" key="4">
    <source>
        <dbReference type="ARBA" id="ARBA00022989"/>
    </source>
</evidence>
<reference evidence="7 8" key="1">
    <citation type="submission" date="2019-09" db="EMBL/GenBank/DDBJ databases">
        <title>Ecophysiology of the spiral-shaped methanotroph Methylospira mobilis as revealed by the complete genome sequence.</title>
        <authorList>
            <person name="Oshkin I.Y."/>
            <person name="Dedysh S.N."/>
            <person name="Miroshnikov K."/>
            <person name="Danilova O.V."/>
            <person name="Hakobyan A."/>
            <person name="Liesack W."/>
        </authorList>
    </citation>
    <scope>NUCLEOTIDE SEQUENCE [LARGE SCALE GENOMIC DNA]</scope>
    <source>
        <strain evidence="7 8">Shm1</strain>
    </source>
</reference>
<dbReference type="InParanoid" id="A0A5Q0BFS6"/>
<dbReference type="InterPro" id="IPR006696">
    <property type="entry name" value="DUF423"/>
</dbReference>
<evidence type="ECO:0000256" key="3">
    <source>
        <dbReference type="ARBA" id="ARBA00022692"/>
    </source>
</evidence>
<proteinExistence type="inferred from homology"/>
<protein>
    <submittedName>
        <fullName evidence="7">DUF423 domain-containing protein</fullName>
    </submittedName>
</protein>
<evidence type="ECO:0000256" key="6">
    <source>
        <dbReference type="SAM" id="Phobius"/>
    </source>
</evidence>
<evidence type="ECO:0000256" key="2">
    <source>
        <dbReference type="ARBA" id="ARBA00009694"/>
    </source>
</evidence>
<feature type="transmembrane region" description="Helical" evidence="6">
    <location>
        <begin position="97"/>
        <end position="118"/>
    </location>
</feature>
<dbReference type="KEGG" id="mmob:F6R98_04455"/>
<dbReference type="OrthoDB" id="9802121at2"/>
<dbReference type="RefSeq" id="WP_153247957.1">
    <property type="nucleotide sequence ID" value="NZ_CP044205.1"/>
</dbReference>
<feature type="transmembrane region" description="Helical" evidence="6">
    <location>
        <begin position="44"/>
        <end position="61"/>
    </location>
</feature>
<comment type="similarity">
    <text evidence="2">Belongs to the UPF0382 family.</text>
</comment>
<dbReference type="GO" id="GO:0005886">
    <property type="term" value="C:plasma membrane"/>
    <property type="evidence" value="ECO:0007669"/>
    <property type="project" value="TreeGrafter"/>
</dbReference>
<organism evidence="7 8">
    <name type="scientific">Candidatus Methylospira mobilis</name>
    <dbReference type="NCBI Taxonomy" id="1808979"/>
    <lineage>
        <taxon>Bacteria</taxon>
        <taxon>Pseudomonadati</taxon>
        <taxon>Pseudomonadota</taxon>
        <taxon>Gammaproteobacteria</taxon>
        <taxon>Methylococcales</taxon>
        <taxon>Methylococcaceae</taxon>
        <taxon>Candidatus Methylospira</taxon>
    </lineage>
</organism>
<feature type="transmembrane region" description="Helical" evidence="6">
    <location>
        <begin position="68"/>
        <end position="91"/>
    </location>
</feature>
<dbReference type="Pfam" id="PF04241">
    <property type="entry name" value="DUF423"/>
    <property type="match status" value="1"/>
</dbReference>
<keyword evidence="8" id="KW-1185">Reference proteome</keyword>
<accession>A0A5Q0BFS6</accession>
<evidence type="ECO:0000256" key="5">
    <source>
        <dbReference type="ARBA" id="ARBA00023136"/>
    </source>
</evidence>
<keyword evidence="4 6" id="KW-1133">Transmembrane helix</keyword>